<keyword evidence="2" id="KW-1185">Reference proteome</keyword>
<protein>
    <submittedName>
        <fullName evidence="1">Uncharacterized protein</fullName>
    </submittedName>
</protein>
<organism evidence="1 2">
    <name type="scientific">Xanthobacter oligotrophicus</name>
    <dbReference type="NCBI Taxonomy" id="2607286"/>
    <lineage>
        <taxon>Bacteria</taxon>
        <taxon>Pseudomonadati</taxon>
        <taxon>Pseudomonadota</taxon>
        <taxon>Alphaproteobacteria</taxon>
        <taxon>Hyphomicrobiales</taxon>
        <taxon>Xanthobacteraceae</taxon>
        <taxon>Xanthobacter</taxon>
    </lineage>
</organism>
<name>A0ABW6ZSD5_9HYPH</name>
<accession>A0ABW6ZSD5</accession>
<sequence length="64" mass="6890">MKYTVQSMVWLAVYLLFVLLPLLALLVGSLPPARDFWTEFSAASAIAASPSWGCNSVSPRASGM</sequence>
<dbReference type="Proteomes" id="UP001604002">
    <property type="component" value="Unassembled WGS sequence"/>
</dbReference>
<comment type="caution">
    <text evidence="1">The sequence shown here is derived from an EMBL/GenBank/DDBJ whole genome shotgun (WGS) entry which is preliminary data.</text>
</comment>
<gene>
    <name evidence="1" type="ORF">V5F32_00665</name>
</gene>
<evidence type="ECO:0000313" key="2">
    <source>
        <dbReference type="Proteomes" id="UP001604002"/>
    </source>
</evidence>
<reference evidence="1 2" key="1">
    <citation type="submission" date="2024-02" db="EMBL/GenBank/DDBJ databases">
        <title>Expansion and revision of Xanthobacter and proposal of Roseixanthobacter gen. nov.</title>
        <authorList>
            <person name="Soltysiak M.P.M."/>
            <person name="Jalihal A."/>
            <person name="Ory A."/>
            <person name="Chrisophersen C."/>
            <person name="Lee A.D."/>
            <person name="Boulton J."/>
            <person name="Springer M."/>
        </authorList>
    </citation>
    <scope>NUCLEOTIDE SEQUENCE [LARGE SCALE GENOMIC DNA]</scope>
    <source>
        <strain evidence="1 2">23A</strain>
    </source>
</reference>
<dbReference type="RefSeq" id="WP_393990756.1">
    <property type="nucleotide sequence ID" value="NZ_JBAFVH010000001.1"/>
</dbReference>
<dbReference type="EMBL" id="JBAFVH010000001">
    <property type="protein sequence ID" value="MFG1370668.1"/>
    <property type="molecule type" value="Genomic_DNA"/>
</dbReference>
<evidence type="ECO:0000313" key="1">
    <source>
        <dbReference type="EMBL" id="MFG1370668.1"/>
    </source>
</evidence>
<proteinExistence type="predicted"/>